<dbReference type="AlphaFoldDB" id="A0A845FUD1"/>
<evidence type="ECO:0000313" key="2">
    <source>
        <dbReference type="Proteomes" id="UP000470302"/>
    </source>
</evidence>
<dbReference type="RefSeq" id="WP_161095340.1">
    <property type="nucleotide sequence ID" value="NZ_WWCW01000004.1"/>
</dbReference>
<gene>
    <name evidence="1" type="ORF">GTP91_02550</name>
</gene>
<organism evidence="1 2">
    <name type="scientific">Duganella vulcania</name>
    <dbReference type="NCBI Taxonomy" id="2692166"/>
    <lineage>
        <taxon>Bacteria</taxon>
        <taxon>Pseudomonadati</taxon>
        <taxon>Pseudomonadota</taxon>
        <taxon>Betaproteobacteria</taxon>
        <taxon>Burkholderiales</taxon>
        <taxon>Oxalobacteraceae</taxon>
        <taxon>Telluria group</taxon>
        <taxon>Duganella</taxon>
    </lineage>
</organism>
<protein>
    <submittedName>
        <fullName evidence="1">Uncharacterized protein</fullName>
    </submittedName>
</protein>
<proteinExistence type="predicted"/>
<reference evidence="1 2" key="1">
    <citation type="submission" date="2020-01" db="EMBL/GenBank/DDBJ databases">
        <title>Novel species isolated from a subtropical stream in China.</title>
        <authorList>
            <person name="Lu H."/>
        </authorList>
    </citation>
    <scope>NUCLEOTIDE SEQUENCE [LARGE SCALE GENOMIC DNA]</scope>
    <source>
        <strain evidence="1 2">FT82W</strain>
    </source>
</reference>
<sequence length="45" mass="4470">MNIALSLKTLALIAFVAASTVAIVRTAPVASSAMAMAHNSATLGI</sequence>
<dbReference type="Proteomes" id="UP000470302">
    <property type="component" value="Unassembled WGS sequence"/>
</dbReference>
<accession>A0A845FUD1</accession>
<name>A0A845FUD1_9BURK</name>
<evidence type="ECO:0000313" key="1">
    <source>
        <dbReference type="EMBL" id="MYM86053.1"/>
    </source>
</evidence>
<comment type="caution">
    <text evidence="1">The sequence shown here is derived from an EMBL/GenBank/DDBJ whole genome shotgun (WGS) entry which is preliminary data.</text>
</comment>
<dbReference type="EMBL" id="WWCW01000004">
    <property type="protein sequence ID" value="MYM86053.1"/>
    <property type="molecule type" value="Genomic_DNA"/>
</dbReference>